<feature type="transmembrane region" description="Helical" evidence="8">
    <location>
        <begin position="635"/>
        <end position="664"/>
    </location>
</feature>
<evidence type="ECO:0000259" key="9">
    <source>
        <dbReference type="PROSITE" id="PS50156"/>
    </source>
</evidence>
<feature type="transmembrane region" description="Helical" evidence="8">
    <location>
        <begin position="12"/>
        <end position="30"/>
    </location>
</feature>
<evidence type="ECO:0000313" key="10">
    <source>
        <dbReference type="EMBL" id="CAD9255487.1"/>
    </source>
</evidence>
<protein>
    <recommendedName>
        <fullName evidence="9">SSD domain-containing protein</fullName>
    </recommendedName>
</protein>
<dbReference type="PANTHER" id="PTHR45951:SF7">
    <property type="entry name" value="SSD DOMAIN-CONTAINING PROTEIN"/>
    <property type="match status" value="1"/>
</dbReference>
<feature type="transmembrane region" description="Helical" evidence="8">
    <location>
        <begin position="539"/>
        <end position="559"/>
    </location>
</feature>
<feature type="domain" description="SSD" evidence="9">
    <location>
        <begin position="537"/>
        <end position="693"/>
    </location>
</feature>
<dbReference type="GO" id="GO:0022857">
    <property type="term" value="F:transmembrane transporter activity"/>
    <property type="evidence" value="ECO:0007669"/>
    <property type="project" value="TreeGrafter"/>
</dbReference>
<accession>A0A7S1U3E7</accession>
<name>A0A7S1U3E7_9STRA</name>
<keyword evidence="4 8" id="KW-0472">Membrane</keyword>
<proteinExistence type="inferred from homology"/>
<evidence type="ECO:0000256" key="5">
    <source>
        <dbReference type="ARBA" id="ARBA00023180"/>
    </source>
</evidence>
<dbReference type="PROSITE" id="PS50156">
    <property type="entry name" value="SSD"/>
    <property type="match status" value="2"/>
</dbReference>
<dbReference type="PANTHER" id="PTHR45951">
    <property type="entry name" value="PROTEIN DISPATCHED-RELATED"/>
    <property type="match status" value="1"/>
</dbReference>
<feature type="region of interest" description="Disordered" evidence="7">
    <location>
        <begin position="829"/>
        <end position="850"/>
    </location>
</feature>
<keyword evidence="3 8" id="KW-1133">Transmembrane helix</keyword>
<dbReference type="GO" id="GO:0016020">
    <property type="term" value="C:membrane"/>
    <property type="evidence" value="ECO:0007669"/>
    <property type="project" value="UniProtKB-SubCell"/>
</dbReference>
<dbReference type="AlphaFoldDB" id="A0A7S1U3E7"/>
<dbReference type="InterPro" id="IPR052081">
    <property type="entry name" value="Dispatched_Hh_regulator"/>
</dbReference>
<dbReference type="Gene3D" id="1.20.1640.10">
    <property type="entry name" value="Multidrug efflux transporter AcrB transmembrane domain"/>
    <property type="match status" value="2"/>
</dbReference>
<gene>
    <name evidence="10" type="ORF">PPAR1163_LOCUS13857</name>
</gene>
<feature type="transmembrane region" description="Helical" evidence="8">
    <location>
        <begin position="62"/>
        <end position="81"/>
    </location>
</feature>
<reference evidence="10" key="1">
    <citation type="submission" date="2021-01" db="EMBL/GenBank/DDBJ databases">
        <authorList>
            <person name="Corre E."/>
            <person name="Pelletier E."/>
            <person name="Niang G."/>
            <person name="Scheremetjew M."/>
            <person name="Finn R."/>
            <person name="Kale V."/>
            <person name="Holt S."/>
            <person name="Cochrane G."/>
            <person name="Meng A."/>
            <person name="Brown T."/>
            <person name="Cohen L."/>
        </authorList>
    </citation>
    <scope>NUCLEOTIDE SEQUENCE</scope>
    <source>
        <strain evidence="10">CCMP2877</strain>
    </source>
</reference>
<feature type="transmembrane region" description="Helical" evidence="8">
    <location>
        <begin position="36"/>
        <end position="55"/>
    </location>
</feature>
<feature type="compositionally biased region" description="Basic and acidic residues" evidence="7">
    <location>
        <begin position="840"/>
        <end position="850"/>
    </location>
</feature>
<dbReference type="EMBL" id="HBGJ01021345">
    <property type="protein sequence ID" value="CAD9255487.1"/>
    <property type="molecule type" value="Transcribed_RNA"/>
</dbReference>
<sequence length="850" mass="96911">MFALYAEAKLAEAYLWVSASFLFVLFYLTVQTGSFVLAFLGMVMILLNFIPAIFIYRFIFQFTYFGVLNMLGVFIILGIGVDDIFVFLDTWNAINFEHPHEPFHEKMKHTLQHAGKAMATTSASTAFSFLANATSSFPAVYTFGIFCASLIICNFCSVTIVWPRVVAAWEYYIGESATWYTCYCFPCKSRSEWGYPEQEEGAEPTPGKVELFFRDYYYPYFIDGAYMNAALKKNMEDGRDVPGAMKSLASKLIIFFFSIYILVTIIYAAQLRPDPDVPNLFPDSDNYVNFGPTQADYFARQDNPFRINVQIPFGIKNLDQNDCDGRTCDPTDPEDLGTIEWDETIYTTYQDEYVQKWFLDFCADMESGTGSISASKRRVYQADSIITRPVRCFFQSFKAWCDENNCPRTRVGPALETDDYIVDADWYVVMVSAFLDDDQSPSEPDYQAGNTNQDVWADYIFAEDVFGTRVLRFIIIEAALTEEITYPFEDGIVLYENWEDWLESWTARSTQFVYNFQTNLDYAFVSDTGAFAYFYLQEAIIAEAFTGIALSLFLAFCVMSIATGNWLISLMATTTIATMVIGVIAFTVWNGWKLGVIEAVIYVMVVGMSVDYTVHLSDAYLESKKKTRRDRTRDMLFKMGVSVVSGAISTLGSSCFLLATYIIFFRKFGTFILFVISQSLVYSLVFFTALLNLMGPEFPEFGVGIAPKQWVYMSDDLLAYIKRVLSPDGKLIVDQVARSLEVFEDQRKVIVSVTTSKGRQLVMVPLDLIRIRTQDGDLDFFNDILRTCWRAWSRRSEEVTKWYRSKDTVVLADIHDILTDTNTVPGFEAERGPLLRAPSHTREDAKDTEV</sequence>
<feature type="domain" description="SSD" evidence="9">
    <location>
        <begin position="35"/>
        <end position="168"/>
    </location>
</feature>
<evidence type="ECO:0000256" key="4">
    <source>
        <dbReference type="ARBA" id="ARBA00023136"/>
    </source>
</evidence>
<feature type="transmembrane region" description="Helical" evidence="8">
    <location>
        <begin position="670"/>
        <end position="691"/>
    </location>
</feature>
<feature type="transmembrane region" description="Helical" evidence="8">
    <location>
        <begin position="139"/>
        <end position="162"/>
    </location>
</feature>
<keyword evidence="2 8" id="KW-0812">Transmembrane</keyword>
<evidence type="ECO:0000256" key="2">
    <source>
        <dbReference type="ARBA" id="ARBA00022692"/>
    </source>
</evidence>
<feature type="transmembrane region" description="Helical" evidence="8">
    <location>
        <begin position="252"/>
        <end position="269"/>
    </location>
</feature>
<organism evidence="10">
    <name type="scientific">Phaeomonas parva</name>
    <dbReference type="NCBI Taxonomy" id="124430"/>
    <lineage>
        <taxon>Eukaryota</taxon>
        <taxon>Sar</taxon>
        <taxon>Stramenopiles</taxon>
        <taxon>Ochrophyta</taxon>
        <taxon>Pinguiophyceae</taxon>
        <taxon>Pinguiochrysidales</taxon>
        <taxon>Pinguiochrysidaceae</taxon>
        <taxon>Phaeomonas</taxon>
    </lineage>
</organism>
<comment type="subcellular location">
    <subcellularLocation>
        <location evidence="1">Membrane</location>
        <topology evidence="1">Multi-pass membrane protein</topology>
    </subcellularLocation>
</comment>
<dbReference type="Pfam" id="PF12349">
    <property type="entry name" value="Sterol-sensing"/>
    <property type="match status" value="1"/>
</dbReference>
<evidence type="ECO:0000256" key="7">
    <source>
        <dbReference type="SAM" id="MobiDB-lite"/>
    </source>
</evidence>
<dbReference type="SUPFAM" id="SSF82866">
    <property type="entry name" value="Multidrug efflux transporter AcrB transmembrane domain"/>
    <property type="match status" value="2"/>
</dbReference>
<evidence type="ECO:0000256" key="6">
    <source>
        <dbReference type="ARBA" id="ARBA00038046"/>
    </source>
</evidence>
<evidence type="ECO:0000256" key="8">
    <source>
        <dbReference type="SAM" id="Phobius"/>
    </source>
</evidence>
<feature type="transmembrane region" description="Helical" evidence="8">
    <location>
        <begin position="566"/>
        <end position="589"/>
    </location>
</feature>
<dbReference type="InterPro" id="IPR000731">
    <property type="entry name" value="SSD"/>
</dbReference>
<keyword evidence="5" id="KW-0325">Glycoprotein</keyword>
<evidence type="ECO:0000256" key="3">
    <source>
        <dbReference type="ARBA" id="ARBA00022989"/>
    </source>
</evidence>
<evidence type="ECO:0000256" key="1">
    <source>
        <dbReference type="ARBA" id="ARBA00004141"/>
    </source>
</evidence>
<comment type="similarity">
    <text evidence="6">Belongs to the dispatched family.</text>
</comment>
<dbReference type="InterPro" id="IPR053958">
    <property type="entry name" value="HMGCR/SNAP/NPC1-like_SSD"/>
</dbReference>
<feature type="transmembrane region" description="Helical" evidence="8">
    <location>
        <begin position="595"/>
        <end position="614"/>
    </location>
</feature>